<feature type="compositionally biased region" description="Basic and acidic residues" evidence="2">
    <location>
        <begin position="108"/>
        <end position="118"/>
    </location>
</feature>
<dbReference type="KEGG" id="dord:105988485"/>
<feature type="region of interest" description="Disordered" evidence="2">
    <location>
        <begin position="90"/>
        <end position="297"/>
    </location>
</feature>
<dbReference type="GeneID" id="105988485"/>
<evidence type="ECO:0000256" key="2">
    <source>
        <dbReference type="SAM" id="MobiDB-lite"/>
    </source>
</evidence>
<dbReference type="Proteomes" id="UP000081671">
    <property type="component" value="Unplaced"/>
</dbReference>
<evidence type="ECO:0000313" key="4">
    <source>
        <dbReference type="Proteomes" id="UP000081671"/>
    </source>
</evidence>
<accession>A0A1S3FHP1</accession>
<feature type="compositionally biased region" description="Low complexity" evidence="2">
    <location>
        <begin position="443"/>
        <end position="457"/>
    </location>
</feature>
<feature type="compositionally biased region" description="Polar residues" evidence="2">
    <location>
        <begin position="274"/>
        <end position="283"/>
    </location>
</feature>
<feature type="region of interest" description="Disordered" evidence="2">
    <location>
        <begin position="417"/>
        <end position="461"/>
    </location>
</feature>
<gene>
    <name evidence="5" type="primary">LOC105988485</name>
</gene>
<keyword evidence="1" id="KW-0175">Coiled coil</keyword>
<organism evidence="4 5">
    <name type="scientific">Dipodomys ordii</name>
    <name type="common">Ord's kangaroo rat</name>
    <dbReference type="NCBI Taxonomy" id="10020"/>
    <lineage>
        <taxon>Eukaryota</taxon>
        <taxon>Metazoa</taxon>
        <taxon>Chordata</taxon>
        <taxon>Craniata</taxon>
        <taxon>Vertebrata</taxon>
        <taxon>Euteleostomi</taxon>
        <taxon>Mammalia</taxon>
        <taxon>Eutheria</taxon>
        <taxon>Euarchontoglires</taxon>
        <taxon>Glires</taxon>
        <taxon>Rodentia</taxon>
        <taxon>Castorimorpha</taxon>
        <taxon>Heteromyidae</taxon>
        <taxon>Dipodomyinae</taxon>
        <taxon>Dipodomys</taxon>
    </lineage>
</organism>
<evidence type="ECO:0000313" key="5">
    <source>
        <dbReference type="RefSeq" id="XP_012875564.1"/>
    </source>
</evidence>
<dbReference type="AlphaFoldDB" id="A0A1S3FHP1"/>
<feature type="compositionally biased region" description="Acidic residues" evidence="2">
    <location>
        <begin position="675"/>
        <end position="684"/>
    </location>
</feature>
<feature type="domain" description="DUF4515" evidence="3">
    <location>
        <begin position="708"/>
        <end position="847"/>
    </location>
</feature>
<name>A0A1S3FHP1_DIPOR</name>
<feature type="compositionally biased region" description="Basic and acidic residues" evidence="2">
    <location>
        <begin position="225"/>
        <end position="239"/>
    </location>
</feature>
<dbReference type="Pfam" id="PF14988">
    <property type="entry name" value="DUF4515"/>
    <property type="match status" value="1"/>
</dbReference>
<proteinExistence type="predicted"/>
<dbReference type="RefSeq" id="XP_012875564.1">
    <property type="nucleotide sequence ID" value="XM_013020110.1"/>
</dbReference>
<reference evidence="5" key="1">
    <citation type="submission" date="2025-08" db="UniProtKB">
        <authorList>
            <consortium name="RefSeq"/>
        </authorList>
    </citation>
    <scope>IDENTIFICATION</scope>
    <source>
        <tissue evidence="5">Kidney</tissue>
    </source>
</reference>
<keyword evidence="4" id="KW-1185">Reference proteome</keyword>
<dbReference type="InParanoid" id="A0A1S3FHP1"/>
<evidence type="ECO:0000259" key="3">
    <source>
        <dbReference type="Pfam" id="PF14988"/>
    </source>
</evidence>
<feature type="compositionally biased region" description="Pro residues" evidence="2">
    <location>
        <begin position="123"/>
        <end position="132"/>
    </location>
</feature>
<evidence type="ECO:0000256" key="1">
    <source>
        <dbReference type="SAM" id="Coils"/>
    </source>
</evidence>
<feature type="coiled-coil region" evidence="1">
    <location>
        <begin position="809"/>
        <end position="843"/>
    </location>
</feature>
<protein>
    <submittedName>
        <fullName evidence="5">Uncharacterized protein LOC105988485</fullName>
    </submittedName>
</protein>
<feature type="region of interest" description="Disordered" evidence="2">
    <location>
        <begin position="675"/>
        <end position="695"/>
    </location>
</feature>
<feature type="compositionally biased region" description="Basic and acidic residues" evidence="2">
    <location>
        <begin position="422"/>
        <end position="442"/>
    </location>
</feature>
<sequence>MKFTSPNSPGEVPHISILSTCSIFPAFTCWQLTHQDTTSETRVAVTVIALKQDGQLVATESNHLERARHCLLSPRLRFRKSQSLVPQGWARAMWPEGQGRGTSSTTKRVSESSARRGEGWATRPPPAEPPSTPKEVTSGPASSSLATHRKRVSICSPAVDSRTTRSPFPGGSSPTQEEARVRRPSPASAQSPGAVEGGGLRLTLRGVSCAAREAKQPRAPSLTHSADRTSSAKREERGGLRTSPSTRKDEEVNLGRISSNTKTEPSRTICLQAAPSSRPASTTEEGRGVHRAPSTMTQTVQLPAIPPKGEALCRPPTGGTCRLEEVNQTVSFLTWGPLTCHGGGDSATPKLLAARTNLAANDRQERRVPNRAFTTLNPLILGTGVVGQGPRAKAEALQVQLPRIACSLESSRAVPLVGSPEAADHPDGENSEREDGKVDRAAVKTSTSSQVSVSAHTVHGRPMRQTTALAKLAADKAKQRREDLVKAEKACDITIIGVSRTDIKTETGKAHDLPQLELVQHLQQRSEDLATAQDVHDPRVGQVHPNDILGATGKVQHLPQLAFPRRQTPDTCHPSRVVICNKLRTSTDEHSCAGNSLSNSPPPSPDSAIECISLQPEKLLKHEPVFRATAVMALRKSGQLKRKTQMHSVDKDTLFVRGKNKPKEGCINEIIEEESQENCDEEEERELKEKVSSPINPQQSVDYEYEHQPLIARKVQLQKPRLPLHEKLSSQLQITQAKRSIELAKTAREWKAHSQFIRQKSFLERQIPKLDVVKTGNSKARELAMQIQPSEDRTNEAHIDLCLSTKMEDQHLRDQLDKLTKQYEKLEITKREFLRRKEYLQKKWNLQILFSEIPR</sequence>
<dbReference type="InterPro" id="IPR032777">
    <property type="entry name" value="DUF4515"/>
</dbReference>